<dbReference type="EMBL" id="JAQQFM010000005">
    <property type="protein sequence ID" value="MFL9925169.1"/>
    <property type="molecule type" value="Genomic_DNA"/>
</dbReference>
<feature type="region of interest" description="Disordered" evidence="6">
    <location>
        <begin position="174"/>
        <end position="193"/>
    </location>
</feature>
<feature type="domain" description="LD-carboxypeptidase N-terminal" evidence="7">
    <location>
        <begin position="28"/>
        <end position="145"/>
    </location>
</feature>
<keyword evidence="4 9" id="KW-0378">Hydrolase</keyword>
<dbReference type="InterPro" id="IPR003507">
    <property type="entry name" value="S66_fam"/>
</dbReference>
<dbReference type="InterPro" id="IPR040921">
    <property type="entry name" value="Peptidase_S66C"/>
</dbReference>
<dbReference type="RefSeq" id="WP_408158548.1">
    <property type="nucleotide sequence ID" value="NZ_JAQQFM010000005.1"/>
</dbReference>
<keyword evidence="2 9" id="KW-0121">Carboxypeptidase</keyword>
<keyword evidence="3" id="KW-0645">Protease</keyword>
<dbReference type="InterPro" id="IPR027478">
    <property type="entry name" value="LdcA_N"/>
</dbReference>
<proteinExistence type="inferred from homology"/>
<keyword evidence="5" id="KW-0720">Serine protease</keyword>
<evidence type="ECO:0000256" key="6">
    <source>
        <dbReference type="SAM" id="MobiDB-lite"/>
    </source>
</evidence>
<dbReference type="CDD" id="cd07025">
    <property type="entry name" value="Peptidase_S66"/>
    <property type="match status" value="1"/>
</dbReference>
<name>A0ABW9AAB2_9BURK</name>
<dbReference type="Pfam" id="PF17676">
    <property type="entry name" value="Peptidase_S66C"/>
    <property type="match status" value="1"/>
</dbReference>
<comment type="similarity">
    <text evidence="1">Belongs to the peptidase S66 family.</text>
</comment>
<gene>
    <name evidence="9" type="primary">ldcA</name>
    <name evidence="9" type="ORF">PQR62_12905</name>
</gene>
<dbReference type="Gene3D" id="3.50.30.60">
    <property type="entry name" value="LD-carboxypeptidase A C-terminal domain-like"/>
    <property type="match status" value="1"/>
</dbReference>
<dbReference type="InterPro" id="IPR029062">
    <property type="entry name" value="Class_I_gatase-like"/>
</dbReference>
<sequence>MSLPPETGGLSAAELQQIAALIPVGTCVAVVAPGGGAPDQANVERGVALLQAMGCTVRNFYQPEQRYQRFGATDEARVAHLHEAARDPEVDVLLALRGSYGVSRILPMIDFELLAASGKPLVGYSDITALHLALLAKTGAVSFAGPMLNGDFGGLTLNAGTLRGFWQTLTQPRSSIHSRPQLADGTPSCGDSAPDAHNPALNCSGTLWGGNLAMVTHLLGTPYFPQIEGGILFLEDVNEHPFRVERMLLQLEYAGVLQQQKAIVLGDFSGYRLAPAIDNGYDFGAMLAFLRSRLRTPLMTGLPFGHVPDLGTLAVGSHAELRSTGADGFSLEMSGYPVLR</sequence>
<protein>
    <submittedName>
        <fullName evidence="9">Muramoyltetrapeptide carboxypeptidase</fullName>
        <ecNumber evidence="9">3.4.17.13</ecNumber>
    </submittedName>
</protein>
<dbReference type="PANTHER" id="PTHR30237">
    <property type="entry name" value="MURAMOYLTETRAPEPTIDE CARBOXYPEPTIDASE"/>
    <property type="match status" value="1"/>
</dbReference>
<evidence type="ECO:0000256" key="1">
    <source>
        <dbReference type="ARBA" id="ARBA00010233"/>
    </source>
</evidence>
<evidence type="ECO:0000259" key="7">
    <source>
        <dbReference type="Pfam" id="PF02016"/>
    </source>
</evidence>
<evidence type="ECO:0000256" key="2">
    <source>
        <dbReference type="ARBA" id="ARBA00022645"/>
    </source>
</evidence>
<dbReference type="NCBIfam" id="NF008424">
    <property type="entry name" value="PRK11253.1"/>
    <property type="match status" value="1"/>
</dbReference>
<dbReference type="InterPro" id="IPR027461">
    <property type="entry name" value="Carboxypeptidase_A_C_sf"/>
</dbReference>
<organism evidence="9 10">
    <name type="scientific">Herbaspirillum lusitanum</name>
    <dbReference type="NCBI Taxonomy" id="213312"/>
    <lineage>
        <taxon>Bacteria</taxon>
        <taxon>Pseudomonadati</taxon>
        <taxon>Pseudomonadota</taxon>
        <taxon>Betaproteobacteria</taxon>
        <taxon>Burkholderiales</taxon>
        <taxon>Oxalobacteraceae</taxon>
        <taxon>Herbaspirillum</taxon>
    </lineage>
</organism>
<dbReference type="SUPFAM" id="SSF141986">
    <property type="entry name" value="LD-carboxypeptidase A C-terminal domain-like"/>
    <property type="match status" value="1"/>
</dbReference>
<dbReference type="Proteomes" id="UP001629246">
    <property type="component" value="Unassembled WGS sequence"/>
</dbReference>
<accession>A0ABW9AAB2</accession>
<dbReference type="EC" id="3.4.17.13" evidence="9"/>
<evidence type="ECO:0000313" key="10">
    <source>
        <dbReference type="Proteomes" id="UP001629246"/>
    </source>
</evidence>
<feature type="domain" description="LD-carboxypeptidase C-terminal" evidence="8">
    <location>
        <begin position="204"/>
        <end position="321"/>
    </location>
</feature>
<keyword evidence="10" id="KW-1185">Reference proteome</keyword>
<dbReference type="Pfam" id="PF02016">
    <property type="entry name" value="Peptidase_S66"/>
    <property type="match status" value="1"/>
</dbReference>
<evidence type="ECO:0000256" key="4">
    <source>
        <dbReference type="ARBA" id="ARBA00022801"/>
    </source>
</evidence>
<dbReference type="InterPro" id="IPR040449">
    <property type="entry name" value="Peptidase_S66_N"/>
</dbReference>
<dbReference type="PANTHER" id="PTHR30237:SF2">
    <property type="entry name" value="MUREIN TETRAPEPTIDE CARBOXYPEPTIDASE"/>
    <property type="match status" value="1"/>
</dbReference>
<evidence type="ECO:0000256" key="3">
    <source>
        <dbReference type="ARBA" id="ARBA00022670"/>
    </source>
</evidence>
<dbReference type="GO" id="GO:0106415">
    <property type="term" value="F:muramoyltetrapeptide carboxypeptidase activity"/>
    <property type="evidence" value="ECO:0007669"/>
    <property type="project" value="UniProtKB-EC"/>
</dbReference>
<evidence type="ECO:0000259" key="8">
    <source>
        <dbReference type="Pfam" id="PF17676"/>
    </source>
</evidence>
<dbReference type="Gene3D" id="3.40.50.10740">
    <property type="entry name" value="Class I glutamine amidotransferase-like"/>
    <property type="match status" value="1"/>
</dbReference>
<dbReference type="PIRSF" id="PIRSF028757">
    <property type="entry name" value="LD-carboxypeptidase"/>
    <property type="match status" value="1"/>
</dbReference>
<reference evidence="9 10" key="1">
    <citation type="journal article" date="2024" name="Chem. Sci.">
        <title>Discovery of megapolipeptins by genome mining of a Burkholderiales bacteria collection.</title>
        <authorList>
            <person name="Paulo B.S."/>
            <person name="Recchia M.J.J."/>
            <person name="Lee S."/>
            <person name="Fergusson C.H."/>
            <person name="Romanowski S.B."/>
            <person name="Hernandez A."/>
            <person name="Krull N."/>
            <person name="Liu D.Y."/>
            <person name="Cavanagh H."/>
            <person name="Bos A."/>
            <person name="Gray C.A."/>
            <person name="Murphy B.T."/>
            <person name="Linington R.G."/>
            <person name="Eustaquio A.S."/>
        </authorList>
    </citation>
    <scope>NUCLEOTIDE SEQUENCE [LARGE SCALE GENOMIC DNA]</scope>
    <source>
        <strain evidence="9 10">RL21-008-BIB-A</strain>
    </source>
</reference>
<evidence type="ECO:0000313" key="9">
    <source>
        <dbReference type="EMBL" id="MFL9925169.1"/>
    </source>
</evidence>
<comment type="caution">
    <text evidence="9">The sequence shown here is derived from an EMBL/GenBank/DDBJ whole genome shotgun (WGS) entry which is preliminary data.</text>
</comment>
<evidence type="ECO:0000256" key="5">
    <source>
        <dbReference type="ARBA" id="ARBA00022825"/>
    </source>
</evidence>
<dbReference type="SUPFAM" id="SSF52317">
    <property type="entry name" value="Class I glutamine amidotransferase-like"/>
    <property type="match status" value="1"/>
</dbReference>